<reference evidence="2 3" key="1">
    <citation type="submission" date="2018-07" db="EMBL/GenBank/DDBJ databases">
        <title>Genomic Encyclopedia of Type Strains, Phase III (KMG-III): the genomes of soil and plant-associated and newly described type strains.</title>
        <authorList>
            <person name="Whitman W."/>
        </authorList>
    </citation>
    <scope>NUCLEOTIDE SEQUENCE [LARGE SCALE GENOMIC DNA]</scope>
    <source>
        <strain evidence="2 3">CECT 7287</strain>
    </source>
</reference>
<feature type="transmembrane region" description="Helical" evidence="1">
    <location>
        <begin position="186"/>
        <end position="204"/>
    </location>
</feature>
<feature type="transmembrane region" description="Helical" evidence="1">
    <location>
        <begin position="72"/>
        <end position="91"/>
    </location>
</feature>
<dbReference type="InterPro" id="IPR010390">
    <property type="entry name" value="ABC-2_transporter-like"/>
</dbReference>
<feature type="transmembrane region" description="Helical" evidence="1">
    <location>
        <begin position="112"/>
        <end position="140"/>
    </location>
</feature>
<dbReference type="PANTHER" id="PTHR36832">
    <property type="entry name" value="SLR1174 PROTEIN-RELATED"/>
    <property type="match status" value="1"/>
</dbReference>
<organism evidence="2 3">
    <name type="scientific">Cohnella phaseoli</name>
    <dbReference type="NCBI Taxonomy" id="456490"/>
    <lineage>
        <taxon>Bacteria</taxon>
        <taxon>Bacillati</taxon>
        <taxon>Bacillota</taxon>
        <taxon>Bacilli</taxon>
        <taxon>Bacillales</taxon>
        <taxon>Paenibacillaceae</taxon>
        <taxon>Cohnella</taxon>
    </lineage>
</organism>
<name>A0A3D9KFT6_9BACL</name>
<evidence type="ECO:0000313" key="3">
    <source>
        <dbReference type="Proteomes" id="UP000256977"/>
    </source>
</evidence>
<evidence type="ECO:0000256" key="1">
    <source>
        <dbReference type="SAM" id="Phobius"/>
    </source>
</evidence>
<feature type="transmembrane region" description="Helical" evidence="1">
    <location>
        <begin position="34"/>
        <end position="52"/>
    </location>
</feature>
<dbReference type="RefSeq" id="WP_116060210.1">
    <property type="nucleotide sequence ID" value="NZ_QRDZ01000005.1"/>
</dbReference>
<evidence type="ECO:0000313" key="2">
    <source>
        <dbReference type="EMBL" id="RED85213.1"/>
    </source>
</evidence>
<comment type="caution">
    <text evidence="2">The sequence shown here is derived from an EMBL/GenBank/DDBJ whole genome shotgun (WGS) entry which is preliminary data.</text>
</comment>
<keyword evidence="1" id="KW-1133">Transmembrane helix</keyword>
<gene>
    <name evidence="2" type="ORF">DFP98_105224</name>
</gene>
<dbReference type="PANTHER" id="PTHR36832:SF1">
    <property type="entry name" value="SLR1174 PROTEIN"/>
    <property type="match status" value="1"/>
</dbReference>
<dbReference type="Proteomes" id="UP000256977">
    <property type="component" value="Unassembled WGS sequence"/>
</dbReference>
<keyword evidence="1" id="KW-0812">Transmembrane</keyword>
<sequence length="273" mass="30319">MIEESGSRWAAAGRKAAAVGRIAFRHQLAYKTDFAMRGFFLLFILFVFIQLWSAAYGGDYELAISGFTLKQIVWYLVFTEALTMAAPPLCSRIEEEVKNGDVAIRLIRPQSYVGYHFSVFASEALTRFAVHLLVGSAIAWPFVGPPAFGLGWLGLLALSVGALTVTFLLLMLVGLCAFWVEETSGLYFVLQKLQFTIGGMLLPIDLMPEWLQRICAWLPFQAALYYPAKMAVHFDAALLGRQLAIQIGWIVLLALAVSRMYRRGVTKLHVNGG</sequence>
<feature type="transmembrane region" description="Helical" evidence="1">
    <location>
        <begin position="152"/>
        <end position="179"/>
    </location>
</feature>
<protein>
    <submittedName>
        <fullName evidence="2">ABC-2 type transport system permease protein</fullName>
    </submittedName>
</protein>
<keyword evidence="3" id="KW-1185">Reference proteome</keyword>
<dbReference type="EMBL" id="QRDZ01000005">
    <property type="protein sequence ID" value="RED85213.1"/>
    <property type="molecule type" value="Genomic_DNA"/>
</dbReference>
<accession>A0A3D9KFT6</accession>
<dbReference type="OrthoDB" id="9783401at2"/>
<keyword evidence="1" id="KW-0472">Membrane</keyword>
<feature type="transmembrane region" description="Helical" evidence="1">
    <location>
        <begin position="243"/>
        <end position="261"/>
    </location>
</feature>
<dbReference type="AlphaFoldDB" id="A0A3D9KFT6"/>
<proteinExistence type="predicted"/>
<dbReference type="Pfam" id="PF06182">
    <property type="entry name" value="ABC2_membrane_6"/>
    <property type="match status" value="1"/>
</dbReference>